<evidence type="ECO:0000313" key="3">
    <source>
        <dbReference type="Proteomes" id="UP000331127"/>
    </source>
</evidence>
<accession>A0A5M3WVE3</accession>
<evidence type="ECO:0000313" key="2">
    <source>
        <dbReference type="EMBL" id="GES11959.1"/>
    </source>
</evidence>
<sequence length="303" mass="31551">MGVKRLLLAGLAVALCSGAVLTSASAPPPRTVRSECPQQWGGREPGGWVPAAAKFDGVDEFLVPGIPVAATICAYPGDNTRPGRERLAGSRVLVGGAGAMARDLAYLPISDRSGLCTLMGGPMTNYLIRFDYPGGFALWVGTAEEVNACVVTTNGTAGSRSYVGRSITAAYRTGAWKLIRPEDPCQGDGGRRGQGEHMVPGEPASVVVCRSASGTKPAAMREHGAAEARSLAAALNAQDSWPTDHGCQGGSGLSYRLMFRYADGPPASVHLIVGCDPPIGNPLLQGDLDDVAYRHVLRLAPPE</sequence>
<dbReference type="AlphaFoldDB" id="A0A5M3WVE3"/>
<keyword evidence="3" id="KW-1185">Reference proteome</keyword>
<comment type="caution">
    <text evidence="2">The sequence shown here is derived from an EMBL/GenBank/DDBJ whole genome shotgun (WGS) entry which is preliminary data.</text>
</comment>
<reference evidence="2 3" key="1">
    <citation type="submission" date="2019-10" db="EMBL/GenBank/DDBJ databases">
        <title>Whole genome shotgun sequence of Acrocarpospora macrocephala NBRC 16266.</title>
        <authorList>
            <person name="Ichikawa N."/>
            <person name="Kimura A."/>
            <person name="Kitahashi Y."/>
            <person name="Komaki H."/>
            <person name="Oguchi A."/>
        </authorList>
    </citation>
    <scope>NUCLEOTIDE SEQUENCE [LARGE SCALE GENOMIC DNA]</scope>
    <source>
        <strain evidence="2 3">NBRC 16266</strain>
    </source>
</reference>
<feature type="signal peptide" evidence="1">
    <location>
        <begin position="1"/>
        <end position="26"/>
    </location>
</feature>
<evidence type="ECO:0000256" key="1">
    <source>
        <dbReference type="SAM" id="SignalP"/>
    </source>
</evidence>
<keyword evidence="1" id="KW-0732">Signal</keyword>
<feature type="chain" id="PRO_5024455389" evidence="1">
    <location>
        <begin position="27"/>
        <end position="303"/>
    </location>
</feature>
<protein>
    <submittedName>
        <fullName evidence="2">Uncharacterized protein</fullName>
    </submittedName>
</protein>
<proteinExistence type="predicted"/>
<name>A0A5M3WVE3_9ACTN</name>
<gene>
    <name evidence="2" type="ORF">Amac_055560</name>
</gene>
<dbReference type="EMBL" id="BLAE01000033">
    <property type="protein sequence ID" value="GES11959.1"/>
    <property type="molecule type" value="Genomic_DNA"/>
</dbReference>
<dbReference type="Proteomes" id="UP000331127">
    <property type="component" value="Unassembled WGS sequence"/>
</dbReference>
<organism evidence="2 3">
    <name type="scientific">Acrocarpospora macrocephala</name>
    <dbReference type="NCBI Taxonomy" id="150177"/>
    <lineage>
        <taxon>Bacteria</taxon>
        <taxon>Bacillati</taxon>
        <taxon>Actinomycetota</taxon>
        <taxon>Actinomycetes</taxon>
        <taxon>Streptosporangiales</taxon>
        <taxon>Streptosporangiaceae</taxon>
        <taxon>Acrocarpospora</taxon>
    </lineage>
</organism>